<dbReference type="PANTHER" id="PTHR21068">
    <property type="entry name" value="SPARTIN"/>
    <property type="match status" value="1"/>
</dbReference>
<organism evidence="1 2">
    <name type="scientific">Thlaspi arvense</name>
    <name type="common">Field penny-cress</name>
    <dbReference type="NCBI Taxonomy" id="13288"/>
    <lineage>
        <taxon>Eukaryota</taxon>
        <taxon>Viridiplantae</taxon>
        <taxon>Streptophyta</taxon>
        <taxon>Embryophyta</taxon>
        <taxon>Tracheophyta</taxon>
        <taxon>Spermatophyta</taxon>
        <taxon>Magnoliopsida</taxon>
        <taxon>eudicotyledons</taxon>
        <taxon>Gunneridae</taxon>
        <taxon>Pentapetalae</taxon>
        <taxon>rosids</taxon>
        <taxon>malvids</taxon>
        <taxon>Brassicales</taxon>
        <taxon>Brassicaceae</taxon>
        <taxon>Thlaspideae</taxon>
        <taxon>Thlaspi</taxon>
    </lineage>
</organism>
<accession>A0AAU9RX23</accession>
<keyword evidence="2" id="KW-1185">Reference proteome</keyword>
<evidence type="ECO:0008006" key="3">
    <source>
        <dbReference type="Google" id="ProtNLM"/>
    </source>
</evidence>
<dbReference type="Proteomes" id="UP000836841">
    <property type="component" value="Chromosome 3"/>
</dbReference>
<reference evidence="1 2" key="1">
    <citation type="submission" date="2022-03" db="EMBL/GenBank/DDBJ databases">
        <authorList>
            <person name="Nunn A."/>
            <person name="Chopra R."/>
            <person name="Nunn A."/>
            <person name="Contreras Garrido A."/>
        </authorList>
    </citation>
    <scope>NUCLEOTIDE SEQUENCE [LARGE SCALE GENOMIC DNA]</scope>
</reference>
<dbReference type="AlphaFoldDB" id="A0AAU9RX23"/>
<sequence length="136" mass="15472">MSSSTKQNPSTQNVKEEVLLRIPDCRVHLVDESKTLELAYGEFKLVKVSNNGVIVRIGHDLQWPVVTDELVVNVNAHDYLFTLPVKVGDPLIRYGVTFSVDEGRDVVKSLEFLEEFMRENSCFSSSGKNKKEIDWK</sequence>
<dbReference type="GO" id="GO:0005886">
    <property type="term" value="C:plasma membrane"/>
    <property type="evidence" value="ECO:0007669"/>
    <property type="project" value="TreeGrafter"/>
</dbReference>
<dbReference type="EMBL" id="OU466859">
    <property type="protein sequence ID" value="CAH2053103.1"/>
    <property type="molecule type" value="Genomic_DNA"/>
</dbReference>
<name>A0AAU9RX23_THLAR</name>
<gene>
    <name evidence="1" type="ORF">TAV2_LOCUS9333</name>
</gene>
<evidence type="ECO:0000313" key="1">
    <source>
        <dbReference type="EMBL" id="CAH2053103.1"/>
    </source>
</evidence>
<protein>
    <recommendedName>
        <fullName evidence="3">PilZ domain-containing protein</fullName>
    </recommendedName>
</protein>
<evidence type="ECO:0000313" key="2">
    <source>
        <dbReference type="Proteomes" id="UP000836841"/>
    </source>
</evidence>
<dbReference type="PANTHER" id="PTHR21068:SF40">
    <property type="entry name" value="SENESCENCE_DEHYDRATION-ASSOCIATED PROTEIN-LIKE PROTEIN"/>
    <property type="match status" value="1"/>
</dbReference>
<proteinExistence type="predicted"/>
<dbReference type="InterPro" id="IPR045036">
    <property type="entry name" value="Spartin-like"/>
</dbReference>